<evidence type="ECO:0000313" key="2">
    <source>
        <dbReference type="Proteomes" id="UP000012249"/>
    </source>
</evidence>
<evidence type="ECO:0000313" key="1">
    <source>
        <dbReference type="EMBL" id="EMY15829.1"/>
    </source>
</evidence>
<dbReference type="EMBL" id="AHMI02000060">
    <property type="protein sequence ID" value="EMY15829.1"/>
    <property type="molecule type" value="Genomic_DNA"/>
</dbReference>
<organism evidence="1 2">
    <name type="scientific">Leptospira weilii str. Ecochallenge</name>
    <dbReference type="NCBI Taxonomy" id="1049986"/>
    <lineage>
        <taxon>Bacteria</taxon>
        <taxon>Pseudomonadati</taxon>
        <taxon>Spirochaetota</taxon>
        <taxon>Spirochaetia</taxon>
        <taxon>Leptospirales</taxon>
        <taxon>Leptospiraceae</taxon>
        <taxon>Leptospira</taxon>
    </lineage>
</organism>
<reference evidence="1 2" key="1">
    <citation type="submission" date="2013-02" db="EMBL/GenBank/DDBJ databases">
        <authorList>
            <person name="Harkins D.M."/>
            <person name="Durkin A.S."/>
            <person name="Brinkac L.M."/>
            <person name="Haft D.H."/>
            <person name="Selengut J.D."/>
            <person name="Sanka R."/>
            <person name="DePew J."/>
            <person name="Purushe J."/>
            <person name="Haake D.A."/>
            <person name="Matsunaga J."/>
            <person name="Vinetz J.M."/>
            <person name="Sutton G.G."/>
            <person name="Nierman W.C."/>
            <person name="Fouts D.E."/>
        </authorList>
    </citation>
    <scope>NUCLEOTIDE SEQUENCE [LARGE SCALE GENOMIC DNA]</scope>
    <source>
        <strain evidence="1 2">Ecochallenge</strain>
    </source>
</reference>
<sequence>MQDEKRNSDDGVSQIKLSQKGKFLQFHEERLEFLPTWNF</sequence>
<gene>
    <name evidence="1" type="ORF">LEP1GSC043_1014</name>
</gene>
<dbReference type="AlphaFoldDB" id="N1UCZ0"/>
<name>N1UCZ0_9LEPT</name>
<protein>
    <submittedName>
        <fullName evidence="1">Uncharacterized protein</fullName>
    </submittedName>
</protein>
<proteinExistence type="predicted"/>
<accession>N1UCZ0</accession>
<dbReference type="Proteomes" id="UP000012249">
    <property type="component" value="Unassembled WGS sequence"/>
</dbReference>
<comment type="caution">
    <text evidence="1">The sequence shown here is derived from an EMBL/GenBank/DDBJ whole genome shotgun (WGS) entry which is preliminary data.</text>
</comment>